<dbReference type="OrthoDB" id="542917at2759"/>
<feature type="compositionally biased region" description="Polar residues" evidence="14">
    <location>
        <begin position="885"/>
        <end position="910"/>
    </location>
</feature>
<dbReference type="PROSITE" id="PS50082">
    <property type="entry name" value="WD_REPEATS_2"/>
    <property type="match status" value="2"/>
</dbReference>
<dbReference type="SMART" id="SM00320">
    <property type="entry name" value="WD40"/>
    <property type="match status" value="4"/>
</dbReference>
<dbReference type="SUPFAM" id="SSF50978">
    <property type="entry name" value="WD40 repeat-like"/>
    <property type="match status" value="1"/>
</dbReference>
<evidence type="ECO:0000256" key="5">
    <source>
        <dbReference type="ARBA" id="ARBA00022490"/>
    </source>
</evidence>
<evidence type="ECO:0000256" key="9">
    <source>
        <dbReference type="ARBA" id="ARBA00022892"/>
    </source>
</evidence>
<feature type="region of interest" description="Disordered" evidence="14">
    <location>
        <begin position="761"/>
        <end position="938"/>
    </location>
</feature>
<sequence>MKVKEIDRTVNTAWSPGDHHPILLAAGTAAQQLDASFNTSASLDILSLNLTDPSLDLDVKYSVPSQHRYHKVAWGGESPGVIVGGCDNGVIQMYNVSKLMKREDGLIANPEKHTGAVKALDFNPFQKNLLATGASNSEIFIWDMNNTSMPMSPGVKSQPLEDIAWLAWNRQVQHILASTFPTRNVVWDLRKNEPIIKLTDTTTRVRWKVVAWHPEVATQLCLASEEDSNPVIQLWDLRFATSPLKTFKGHTRGVLSLAWCNQDPDLLISSGKDNKILCWNPNSNNADGEVVCEIPNSQQWIFEVSWCPRNPSLIASSSCDGHTSIYSITGSPATQFGGKLVSFGSDGVKLLQVEGDEGLLCQARALLEKLERSNFAEICQGKEDPIWNYLEASFSPQPRTAIRALLGYNKESANISSRRTPTVLQNHNVEQITDQLSNLGQENFEVKNDNNLSSNELLNGGDSVFDRISAESSPIKSAPFTISVGNDVDGQICKALLAGSITDAINICLNEGKTADALILASTAGPDVLADTQKKFFQKREGYLSHILNALVTEDWLPVVKQCDITSWKEALSALLIYCTDAALPDLCFQLGKRLEEAGNEYSLCAEICYIASGNIGPLINKRLSGTAVSVANIQEMVELVLVAQGVYSNRGQVFPIDGDVAKVISLYCELLSSEGALETALQYLKDSSGEAVNDLRERLYYALSLKSHPSTNYQQPQQPQQYVPQQTIAQTNNRRASTPYQNQNIVNSQPLPVGSFAKPPLPVNSTISQAPVGMPPVQHLPPAPQLPAAHHIPPLPSAPLSAAPQPSAQTFPPKSQAPPPPQMPFARSTPSPQIQGPATTTKKYVVDPSVTGGNFGNYGRSSSTLPYPQNQFPSNPGFQPFQPPGSSTSQPSYQNPPSNTFQPPASTPTFQPFNQPQFPAASSGYQQSPSSTYQPSSFQQANILQPNQQILKPQAPPPPTGQILSAQNAAPSGWNDPPALAAKSQPYQTLYLMLGCNDNEVDVSCCCNLLNGLMCYGEPVPGMSAVHSGVKILKCHLHQVESACSCYNLLKPLPVLPPAFLIDFQSESSLYQKAEPISQSPITHPLYGSAPPQPAPFQPPQASGFQSQQPSNFQPQPHQPLGFQQQQQQQQPGNFQQQSFQPPAQSFQPPPSQYMGQQPIQTMGGGYGDPPAAVAPARAPEPVKHKPPLPERYTHIQRTLDDLRTKCVQAAQSNPMMKRKLDDVGKKLEALYDSLREEKLSDSTIRGLQDLTKCIETVDYNSGMGEITRLASGVDFTQVATFMTGLKILVQAAHQLRVN</sequence>
<organism evidence="15 16">
    <name type="scientific">Nezara viridula</name>
    <name type="common">Southern green stink bug</name>
    <name type="synonym">Cimex viridulus</name>
    <dbReference type="NCBI Taxonomy" id="85310"/>
    <lineage>
        <taxon>Eukaryota</taxon>
        <taxon>Metazoa</taxon>
        <taxon>Ecdysozoa</taxon>
        <taxon>Arthropoda</taxon>
        <taxon>Hexapoda</taxon>
        <taxon>Insecta</taxon>
        <taxon>Pterygota</taxon>
        <taxon>Neoptera</taxon>
        <taxon>Paraneoptera</taxon>
        <taxon>Hemiptera</taxon>
        <taxon>Heteroptera</taxon>
        <taxon>Panheteroptera</taxon>
        <taxon>Pentatomomorpha</taxon>
        <taxon>Pentatomoidea</taxon>
        <taxon>Pentatomidae</taxon>
        <taxon>Pentatominae</taxon>
        <taxon>Nezara</taxon>
    </lineage>
</organism>
<evidence type="ECO:0000256" key="4">
    <source>
        <dbReference type="ARBA" id="ARBA00022448"/>
    </source>
</evidence>
<dbReference type="EMBL" id="OV725080">
    <property type="protein sequence ID" value="CAH1400339.1"/>
    <property type="molecule type" value="Genomic_DNA"/>
</dbReference>
<feature type="repeat" description="WD" evidence="13">
    <location>
        <begin position="247"/>
        <end position="289"/>
    </location>
</feature>
<feature type="compositionally biased region" description="Low complexity" evidence="14">
    <location>
        <begin position="911"/>
        <end position="938"/>
    </location>
</feature>
<keyword evidence="10" id="KW-0653">Protein transport</keyword>
<protein>
    <recommendedName>
        <fullName evidence="17">Protein transport protein Sec31A</fullName>
    </recommendedName>
</protein>
<dbReference type="GO" id="GO:0030127">
    <property type="term" value="C:COPII vesicle coat"/>
    <property type="evidence" value="ECO:0007669"/>
    <property type="project" value="TreeGrafter"/>
</dbReference>
<dbReference type="Gene3D" id="1.20.940.10">
    <property type="entry name" value="Functional domain of the splicing factor Prp18"/>
    <property type="match status" value="1"/>
</dbReference>
<evidence type="ECO:0000256" key="12">
    <source>
        <dbReference type="ARBA" id="ARBA00023329"/>
    </source>
</evidence>
<dbReference type="GO" id="GO:0090110">
    <property type="term" value="P:COPII-coated vesicle cargo loading"/>
    <property type="evidence" value="ECO:0007669"/>
    <property type="project" value="TreeGrafter"/>
</dbReference>
<keyword evidence="16" id="KW-1185">Reference proteome</keyword>
<dbReference type="FunFam" id="2.130.10.10:FF:000009">
    <property type="entry name" value="Protein transport protein Sec31A isoform A"/>
    <property type="match status" value="1"/>
</dbReference>
<feature type="region of interest" description="Disordered" evidence="14">
    <location>
        <begin position="1082"/>
        <end position="1190"/>
    </location>
</feature>
<dbReference type="GO" id="GO:0007029">
    <property type="term" value="P:endoplasmic reticulum organization"/>
    <property type="evidence" value="ECO:0007669"/>
    <property type="project" value="TreeGrafter"/>
</dbReference>
<evidence type="ECO:0000256" key="7">
    <source>
        <dbReference type="ARBA" id="ARBA00022737"/>
    </source>
</evidence>
<evidence type="ECO:0000256" key="6">
    <source>
        <dbReference type="ARBA" id="ARBA00022574"/>
    </source>
</evidence>
<evidence type="ECO:0000256" key="10">
    <source>
        <dbReference type="ARBA" id="ARBA00022927"/>
    </source>
</evidence>
<proteinExistence type="inferred from homology"/>
<dbReference type="GO" id="GO:0005789">
    <property type="term" value="C:endoplasmic reticulum membrane"/>
    <property type="evidence" value="ECO:0007669"/>
    <property type="project" value="UniProtKB-SubCell"/>
</dbReference>
<evidence type="ECO:0000313" key="15">
    <source>
        <dbReference type="EMBL" id="CAH1400339.1"/>
    </source>
</evidence>
<keyword evidence="7" id="KW-0677">Repeat</keyword>
<name>A0A9P0HEH4_NEZVI</name>
<evidence type="ECO:0000256" key="13">
    <source>
        <dbReference type="PROSITE-ProRule" id="PRU00221"/>
    </source>
</evidence>
<feature type="repeat" description="WD" evidence="13">
    <location>
        <begin position="110"/>
        <end position="152"/>
    </location>
</feature>
<gene>
    <name evidence="15" type="ORF">NEZAVI_LOCUS9602</name>
</gene>
<dbReference type="InterPro" id="IPR040251">
    <property type="entry name" value="SEC31-like"/>
</dbReference>
<dbReference type="InterPro" id="IPR036322">
    <property type="entry name" value="WD40_repeat_dom_sf"/>
</dbReference>
<dbReference type="Gene3D" id="2.130.10.10">
    <property type="entry name" value="YVTN repeat-like/Quinoprotein amine dehydrogenase"/>
    <property type="match status" value="1"/>
</dbReference>
<feature type="compositionally biased region" description="Low complexity" evidence="14">
    <location>
        <begin position="787"/>
        <end position="815"/>
    </location>
</feature>
<keyword evidence="8" id="KW-0256">Endoplasmic reticulum</keyword>
<keyword evidence="5" id="KW-0963">Cytoplasm</keyword>
<feature type="compositionally biased region" description="Low complexity" evidence="14">
    <location>
        <begin position="1101"/>
        <end position="1148"/>
    </location>
</feature>
<dbReference type="Pfam" id="PF00400">
    <property type="entry name" value="WD40"/>
    <property type="match status" value="2"/>
</dbReference>
<keyword evidence="9" id="KW-0931">ER-Golgi transport</keyword>
<evidence type="ECO:0000256" key="3">
    <source>
        <dbReference type="ARBA" id="ARBA00009358"/>
    </source>
</evidence>
<dbReference type="Proteomes" id="UP001152798">
    <property type="component" value="Chromosome 4"/>
</dbReference>
<reference evidence="15" key="1">
    <citation type="submission" date="2022-01" db="EMBL/GenBank/DDBJ databases">
        <authorList>
            <person name="King R."/>
        </authorList>
    </citation>
    <scope>NUCLEOTIDE SEQUENCE</scope>
</reference>
<evidence type="ECO:0000256" key="2">
    <source>
        <dbReference type="ARBA" id="ARBA00004406"/>
    </source>
</evidence>
<dbReference type="InterPro" id="IPR019775">
    <property type="entry name" value="WD40_repeat_CS"/>
</dbReference>
<evidence type="ECO:0000256" key="1">
    <source>
        <dbReference type="ARBA" id="ARBA00004180"/>
    </source>
</evidence>
<keyword evidence="11" id="KW-0472">Membrane</keyword>
<keyword evidence="12" id="KW-0968">Cytoplasmic vesicle</keyword>
<comment type="subcellular location">
    <subcellularLocation>
        <location evidence="1">Cytoplasmic vesicle membrane</location>
        <topology evidence="1">Peripheral membrane protein</topology>
        <orientation evidence="1">Cytoplasmic side</orientation>
    </subcellularLocation>
    <subcellularLocation>
        <location evidence="2">Endoplasmic reticulum membrane</location>
        <topology evidence="2">Peripheral membrane protein</topology>
    </subcellularLocation>
</comment>
<dbReference type="PANTHER" id="PTHR13923">
    <property type="entry name" value="SEC31-RELATED PROTEIN"/>
    <property type="match status" value="1"/>
</dbReference>
<keyword evidence="4" id="KW-0813">Transport</keyword>
<evidence type="ECO:0000256" key="8">
    <source>
        <dbReference type="ARBA" id="ARBA00022824"/>
    </source>
</evidence>
<evidence type="ECO:0000256" key="14">
    <source>
        <dbReference type="SAM" id="MobiDB-lite"/>
    </source>
</evidence>
<feature type="compositionally biased region" description="Polar residues" evidence="14">
    <location>
        <begin position="829"/>
        <end position="843"/>
    </location>
</feature>
<dbReference type="PROSITE" id="PS00678">
    <property type="entry name" value="WD_REPEATS_1"/>
    <property type="match status" value="1"/>
</dbReference>
<dbReference type="GO" id="GO:0070971">
    <property type="term" value="C:endoplasmic reticulum exit site"/>
    <property type="evidence" value="ECO:0007669"/>
    <property type="project" value="TreeGrafter"/>
</dbReference>
<keyword evidence="6 13" id="KW-0853">WD repeat</keyword>
<dbReference type="InterPro" id="IPR015943">
    <property type="entry name" value="WD40/YVTN_repeat-like_dom_sf"/>
</dbReference>
<evidence type="ECO:0008006" key="17">
    <source>
        <dbReference type="Google" id="ProtNLM"/>
    </source>
</evidence>
<comment type="similarity">
    <text evidence="3">Belongs to the WD repeat SEC31 family.</text>
</comment>
<dbReference type="Gene3D" id="1.25.40.1030">
    <property type="match status" value="1"/>
</dbReference>
<dbReference type="GO" id="GO:0005198">
    <property type="term" value="F:structural molecule activity"/>
    <property type="evidence" value="ECO:0007669"/>
    <property type="project" value="TreeGrafter"/>
</dbReference>
<evidence type="ECO:0000313" key="16">
    <source>
        <dbReference type="Proteomes" id="UP001152798"/>
    </source>
</evidence>
<dbReference type="PROSITE" id="PS50294">
    <property type="entry name" value="WD_REPEATS_REGION"/>
    <property type="match status" value="1"/>
</dbReference>
<evidence type="ECO:0000256" key="11">
    <source>
        <dbReference type="ARBA" id="ARBA00023136"/>
    </source>
</evidence>
<dbReference type="InterPro" id="IPR001680">
    <property type="entry name" value="WD40_rpt"/>
</dbReference>
<dbReference type="PANTHER" id="PTHR13923:SF11">
    <property type="entry name" value="SECRETORY 31, ISOFORM D"/>
    <property type="match status" value="1"/>
</dbReference>
<feature type="compositionally biased region" description="Low complexity" evidence="14">
    <location>
        <begin position="1171"/>
        <end position="1181"/>
    </location>
</feature>
<feature type="region of interest" description="Disordered" evidence="14">
    <location>
        <begin position="951"/>
        <end position="978"/>
    </location>
</feature>
<feature type="compositionally biased region" description="Polar residues" evidence="14">
    <location>
        <begin position="860"/>
        <end position="878"/>
    </location>
</feature>
<accession>A0A9P0HEH4</accession>
<dbReference type="GO" id="GO:0015031">
    <property type="term" value="P:protein transport"/>
    <property type="evidence" value="ECO:0007669"/>
    <property type="project" value="UniProtKB-KW"/>
</dbReference>